<dbReference type="PANTHER" id="PTHR12176">
    <property type="entry name" value="SAM-DEPENDENT METHYLTRANSFERASE SUPERFAMILY PROTEIN"/>
    <property type="match status" value="1"/>
</dbReference>
<dbReference type="PANTHER" id="PTHR12176:SF79">
    <property type="entry name" value="METHYLTRANSFERASE TYPE 11 DOMAIN-CONTAINING PROTEIN"/>
    <property type="match status" value="1"/>
</dbReference>
<accession>A0A835SXV9</accession>
<comment type="similarity">
    <text evidence="1">Belongs to the methyltransferase superfamily.</text>
</comment>
<dbReference type="OrthoDB" id="411785at2759"/>
<evidence type="ECO:0000256" key="3">
    <source>
        <dbReference type="ARBA" id="ARBA00022679"/>
    </source>
</evidence>
<dbReference type="InterPro" id="IPR029063">
    <property type="entry name" value="SAM-dependent_MTases_sf"/>
</dbReference>
<evidence type="ECO:0000256" key="2">
    <source>
        <dbReference type="ARBA" id="ARBA00022603"/>
    </source>
</evidence>
<dbReference type="AlphaFoldDB" id="A0A835SXV9"/>
<dbReference type="InterPro" id="IPR051419">
    <property type="entry name" value="Lys/N-term_MeTrsfase_sf"/>
</dbReference>
<protein>
    <recommendedName>
        <fullName evidence="5">Methyltransferase type 11 domain-containing protein</fullName>
    </recommendedName>
</protein>
<sequence length="300" mass="30534">MALDGYSVTNVDISPVVIERMKLQHSQLPTLEYLVADCRDMSGLPGGGFGSCIDKGTLDAVLCGASGQLDAAKYMQEICRLLRPGGVFLLISLGAPSSRLSLLQKLGLWEDVQVLLLPKPLLYLQSDAAMSGRPPPAASAPSKDAPVEALGPWPAAAALAELAARRDSGALDERDYFFAYVSTAAAASSGGCQGAVLSEVGPPRLDPEPVLVGGEAGSCAAAAASQSGPLSVAPLPLPAGAHAPGQKTGDDTVQVQAGAAIDVRPAGEADESGDERGAATQVMQPQHDSGIQIQGLSLAS</sequence>
<dbReference type="SUPFAM" id="SSF53335">
    <property type="entry name" value="S-adenosyl-L-methionine-dependent methyltransferases"/>
    <property type="match status" value="1"/>
</dbReference>
<dbReference type="Pfam" id="PF08241">
    <property type="entry name" value="Methyltransf_11"/>
    <property type="match status" value="1"/>
</dbReference>
<name>A0A835SXV9_CHLIN</name>
<dbReference type="Gene3D" id="3.40.50.150">
    <property type="entry name" value="Vaccinia Virus protein VP39"/>
    <property type="match status" value="1"/>
</dbReference>
<evidence type="ECO:0000259" key="5">
    <source>
        <dbReference type="Pfam" id="PF08241"/>
    </source>
</evidence>
<dbReference type="EMBL" id="JAEHOC010000033">
    <property type="protein sequence ID" value="KAG2428805.1"/>
    <property type="molecule type" value="Genomic_DNA"/>
</dbReference>
<dbReference type="GO" id="GO:0008757">
    <property type="term" value="F:S-adenosylmethionine-dependent methyltransferase activity"/>
    <property type="evidence" value="ECO:0007669"/>
    <property type="project" value="InterPro"/>
</dbReference>
<evidence type="ECO:0000256" key="4">
    <source>
        <dbReference type="SAM" id="MobiDB-lite"/>
    </source>
</evidence>
<feature type="compositionally biased region" description="Polar residues" evidence="4">
    <location>
        <begin position="281"/>
        <end position="300"/>
    </location>
</feature>
<proteinExistence type="inferred from homology"/>
<evidence type="ECO:0000313" key="6">
    <source>
        <dbReference type="EMBL" id="KAG2428805.1"/>
    </source>
</evidence>
<dbReference type="InterPro" id="IPR013216">
    <property type="entry name" value="Methyltransf_11"/>
</dbReference>
<comment type="caution">
    <text evidence="6">The sequence shown here is derived from an EMBL/GenBank/DDBJ whole genome shotgun (WGS) entry which is preliminary data.</text>
</comment>
<organism evidence="6 7">
    <name type="scientific">Chlamydomonas incerta</name>
    <dbReference type="NCBI Taxonomy" id="51695"/>
    <lineage>
        <taxon>Eukaryota</taxon>
        <taxon>Viridiplantae</taxon>
        <taxon>Chlorophyta</taxon>
        <taxon>core chlorophytes</taxon>
        <taxon>Chlorophyceae</taxon>
        <taxon>CS clade</taxon>
        <taxon>Chlamydomonadales</taxon>
        <taxon>Chlamydomonadaceae</taxon>
        <taxon>Chlamydomonas</taxon>
    </lineage>
</organism>
<dbReference type="CDD" id="cd02440">
    <property type="entry name" value="AdoMet_MTases"/>
    <property type="match status" value="1"/>
</dbReference>
<gene>
    <name evidence="6" type="ORF">HXX76_011505</name>
</gene>
<feature type="region of interest" description="Disordered" evidence="4">
    <location>
        <begin position="264"/>
        <end position="300"/>
    </location>
</feature>
<keyword evidence="2" id="KW-0489">Methyltransferase</keyword>
<feature type="domain" description="Methyltransferase type 11" evidence="5">
    <location>
        <begin position="4"/>
        <end position="89"/>
    </location>
</feature>
<reference evidence="6" key="1">
    <citation type="journal article" date="2020" name="bioRxiv">
        <title>Comparative genomics of Chlamydomonas.</title>
        <authorList>
            <person name="Craig R.J."/>
            <person name="Hasan A.R."/>
            <person name="Ness R.W."/>
            <person name="Keightley P.D."/>
        </authorList>
    </citation>
    <scope>NUCLEOTIDE SEQUENCE</scope>
    <source>
        <strain evidence="6">SAG 7.73</strain>
    </source>
</reference>
<keyword evidence="3" id="KW-0808">Transferase</keyword>
<dbReference type="Proteomes" id="UP000650467">
    <property type="component" value="Unassembled WGS sequence"/>
</dbReference>
<dbReference type="GO" id="GO:0032259">
    <property type="term" value="P:methylation"/>
    <property type="evidence" value="ECO:0007669"/>
    <property type="project" value="UniProtKB-KW"/>
</dbReference>
<evidence type="ECO:0000256" key="1">
    <source>
        <dbReference type="ARBA" id="ARBA00008361"/>
    </source>
</evidence>
<evidence type="ECO:0000313" key="7">
    <source>
        <dbReference type="Proteomes" id="UP000650467"/>
    </source>
</evidence>
<keyword evidence="7" id="KW-1185">Reference proteome</keyword>